<comment type="caution">
    <text evidence="1">The sequence shown here is derived from an EMBL/GenBank/DDBJ whole genome shotgun (WGS) entry which is preliminary data.</text>
</comment>
<dbReference type="AlphaFoldDB" id="A0A9X1MH21"/>
<keyword evidence="2" id="KW-1185">Reference proteome</keyword>
<protein>
    <submittedName>
        <fullName evidence="1">Uncharacterized protein</fullName>
    </submittedName>
</protein>
<dbReference type="EMBL" id="JAJFZV010000018">
    <property type="protein sequence ID" value="MCC3299476.1"/>
    <property type="molecule type" value="Genomic_DNA"/>
</dbReference>
<name>A0A9X1MH21_9MICC</name>
<evidence type="ECO:0000313" key="1">
    <source>
        <dbReference type="EMBL" id="MCC3299476.1"/>
    </source>
</evidence>
<organism evidence="1 2">
    <name type="scientific">Arthrobacter caoxuetaonis</name>
    <dbReference type="NCBI Taxonomy" id="2886935"/>
    <lineage>
        <taxon>Bacteria</taxon>
        <taxon>Bacillati</taxon>
        <taxon>Actinomycetota</taxon>
        <taxon>Actinomycetes</taxon>
        <taxon>Micrococcales</taxon>
        <taxon>Micrococcaceae</taxon>
        <taxon>Arthrobacter</taxon>
    </lineage>
</organism>
<reference evidence="1" key="1">
    <citation type="submission" date="2021-10" db="EMBL/GenBank/DDBJ databases">
        <title>Novel species in genus Arthrobacter.</title>
        <authorList>
            <person name="Liu Y."/>
        </authorList>
    </citation>
    <scope>NUCLEOTIDE SEQUENCE</scope>
    <source>
        <strain evidence="1">Zg-Y453</strain>
    </source>
</reference>
<accession>A0A9X1MH21</accession>
<gene>
    <name evidence="1" type="ORF">LJ757_16910</name>
</gene>
<proteinExistence type="predicted"/>
<evidence type="ECO:0000313" key="2">
    <source>
        <dbReference type="Proteomes" id="UP001139158"/>
    </source>
</evidence>
<dbReference type="RefSeq" id="WP_227897462.1">
    <property type="nucleotide sequence ID" value="NZ_CP099467.1"/>
</dbReference>
<sequence length="234" mass="27187">MTTEFAPRQPAGVPVGGQFVGAVHAESPVRLFDRGDGTFLKPSPSATAEHCIDFWSRIEVPDEIIDQVHEAYAVSRNEEITRRLNEEMTAWAQKWKAEHETPKRQRELEAFQARYTEEFNAHQESIKPRIYSERPNGIGKYDARQLVRAAQMHRHRPREHKFEGQAEKVLNHQIELFDETLTVQQIEEKYRLSEVVHAMDSIFPPKPNPEVQAALDYLGRINENLVINRQEMTY</sequence>
<dbReference type="Proteomes" id="UP001139158">
    <property type="component" value="Unassembled WGS sequence"/>
</dbReference>